<evidence type="ECO:0000313" key="2">
    <source>
        <dbReference type="Proteomes" id="UP000009248"/>
    </source>
</evidence>
<name>O10342_NPVOP</name>
<proteinExistence type="predicted"/>
<dbReference type="GeneID" id="912012"/>
<organismHost>
    <name type="scientific">Orgyia pseudotsugata</name>
    <name type="common">Douglas-fir tussock moth</name>
    <dbReference type="NCBI Taxonomy" id="33414"/>
</organismHost>
<dbReference type="EMBL" id="U75930">
    <property type="protein sequence ID" value="AAC59097.1"/>
    <property type="molecule type" value="Genomic_DNA"/>
</dbReference>
<evidence type="ECO:0000313" key="1">
    <source>
        <dbReference type="EMBL" id="AAC59097.1"/>
    </source>
</evidence>
<dbReference type="OrthoDB" id="25688at10239"/>
<keyword evidence="2" id="KW-1185">Reference proteome</keyword>
<organism evidence="1 2">
    <name type="scientific">Orgyia pseudotsugata multicapsid polyhedrosis virus</name>
    <name type="common">OpMNPV</name>
    <dbReference type="NCBI Taxonomy" id="262177"/>
    <lineage>
        <taxon>Viruses</taxon>
        <taxon>Viruses incertae sedis</taxon>
        <taxon>Naldaviricetes</taxon>
        <taxon>Lefavirales</taxon>
        <taxon>Baculoviridae</taxon>
        <taxon>Alphabaculovirus</taxon>
        <taxon>Alphabaculovirus orpseudotsugatae</taxon>
    </lineage>
</organism>
<dbReference type="Proteomes" id="UP000009248">
    <property type="component" value="Segment"/>
</dbReference>
<accession>O10342</accession>
<dbReference type="PIR" id="T10367">
    <property type="entry name" value="T10367"/>
</dbReference>
<dbReference type="RefSeq" id="NP_046254.1">
    <property type="nucleotide sequence ID" value="NC_001875.2"/>
</dbReference>
<protein>
    <submittedName>
        <fullName evidence="1">Uncharacterized protein</fullName>
    </submittedName>
</protein>
<sequence length="185" mass="21375">MLAGGFAAYILGRTSDYGDVDLFSEDAHLESALLADGRYVRNRRGQYGEYTGYCSNKQRMRCVLNHKVLNLQIVLIHNTTPWRGAQFYYELLKSFDMQVCRVGLFLHNAATVAESLSYMCINKYIGTIKQSSRRQERYRRRMLHHGPPPTLQELCQFQVQVSDPAYKTFSLDEAYYCVADCEEVE</sequence>
<reference evidence="1 2" key="1">
    <citation type="journal article" date="1997" name="Virology">
        <title>The sequence of the Orgyia pseudotsugata multinucleocapsid nuclear polyhedrosis virus genome.</title>
        <authorList>
            <person name="Ahrens C.H."/>
            <person name="Russell R.L."/>
            <person name="Funk C.J."/>
            <person name="Evans J.T."/>
            <person name="Harwood S.H."/>
            <person name="Rohrmann G.F."/>
        </authorList>
    </citation>
    <scope>NUCLEOTIDE SEQUENCE [LARGE SCALE GENOMIC DNA]</scope>
</reference>
<dbReference type="KEGG" id="vg:912012"/>